<dbReference type="RefSeq" id="WP_310456157.1">
    <property type="nucleotide sequence ID" value="NZ_JAVKPH010000004.1"/>
</dbReference>
<dbReference type="EMBL" id="JAVKPH010000004">
    <property type="protein sequence ID" value="MDR5651907.1"/>
    <property type="molecule type" value="Genomic_DNA"/>
</dbReference>
<evidence type="ECO:0000313" key="2">
    <source>
        <dbReference type="Proteomes" id="UP001247754"/>
    </source>
</evidence>
<dbReference type="Proteomes" id="UP001247754">
    <property type="component" value="Unassembled WGS sequence"/>
</dbReference>
<accession>A0ABU1F4W8</accession>
<proteinExistence type="predicted"/>
<sequence length="322" mass="36516">MTMQDVNTPIDAADATDRESWLRLIERIGDEAGYFEPLGARHWAFFVDEGPQLLVTFEELGAIRARPGQMPLGHDIARRHGWSHLCIIAEGATWYRDRRVWGYFDRLVDDAFFEDFDRTLFFGADMGGYAACAYAVAAPGTTVLAIRPRATLSPAVAGWDNRNRAARRQDFTSRYGYAPDMIDGAERMFLVHDPAEPADAMHAALYRKPFVTRLDTRHLGPRPEIALAQMDLLEPLIESVARGEMTPAVWARMWRARRGFGPWLKNVLARLTQGRSRLREAIFCRAALARQNMPRVRRRLTELETELGQQGIALPPVLPPQE</sequence>
<dbReference type="InterPro" id="IPR029058">
    <property type="entry name" value="AB_hydrolase_fold"/>
</dbReference>
<dbReference type="SUPFAM" id="SSF53474">
    <property type="entry name" value="alpha/beta-Hydrolases"/>
    <property type="match status" value="1"/>
</dbReference>
<protein>
    <submittedName>
        <fullName evidence="1">Phosphoadenosine phosphosulfate reductase</fullName>
    </submittedName>
</protein>
<organism evidence="1 2">
    <name type="scientific">Ruixingdingia sedimenti</name>
    <dbReference type="NCBI Taxonomy" id="3073604"/>
    <lineage>
        <taxon>Bacteria</taxon>
        <taxon>Pseudomonadati</taxon>
        <taxon>Pseudomonadota</taxon>
        <taxon>Alphaproteobacteria</taxon>
        <taxon>Rhodobacterales</taxon>
        <taxon>Paracoccaceae</taxon>
        <taxon>Ruixingdingia</taxon>
    </lineage>
</organism>
<name>A0ABU1F4W8_9RHOB</name>
<keyword evidence="2" id="KW-1185">Reference proteome</keyword>
<gene>
    <name evidence="1" type="ORF">RGD00_04795</name>
</gene>
<reference evidence="1 2" key="1">
    <citation type="submission" date="2023-09" db="EMBL/GenBank/DDBJ databases">
        <title>Xinfangfangia sedmenti sp. nov., isolated the sedment.</title>
        <authorList>
            <person name="Xu L."/>
        </authorList>
    </citation>
    <scope>NUCLEOTIDE SEQUENCE [LARGE SCALE GENOMIC DNA]</scope>
    <source>
        <strain evidence="1 2">LG-4</strain>
    </source>
</reference>
<comment type="caution">
    <text evidence="1">The sequence shown here is derived from an EMBL/GenBank/DDBJ whole genome shotgun (WGS) entry which is preliminary data.</text>
</comment>
<evidence type="ECO:0000313" key="1">
    <source>
        <dbReference type="EMBL" id="MDR5651907.1"/>
    </source>
</evidence>